<dbReference type="InterPro" id="IPR003810">
    <property type="entry name" value="Mntp/YtaF"/>
</dbReference>
<evidence type="ECO:0000256" key="5">
    <source>
        <dbReference type="SAM" id="Phobius"/>
    </source>
</evidence>
<keyword evidence="3 5" id="KW-1133">Transmembrane helix</keyword>
<keyword evidence="1" id="KW-1003">Cell membrane</keyword>
<sequence length="205" mass="22016">MNSYNLWAIIAIGLASNLDNAGVGIAYGVRKIRIPWYSNLAISIISLLATLTSGLFGTWISSYIDPWIGQFIGTVVIVGVGIWVLLQPLTEKKKSQKDGDSDTNAFTRLLRNPEEADKDSSKSISLTESILLGTALAMNALAGGFNAGITQLDIWYTSLSVGIFSFLLLLLCAGFGEKYAAEKFGNTATVISGLLLIVIGINQMF</sequence>
<reference evidence="6 7" key="1">
    <citation type="submission" date="2018-12" db="EMBL/GenBank/DDBJ databases">
        <authorList>
            <person name="Sun L."/>
            <person name="Chen Z."/>
        </authorList>
    </citation>
    <scope>NUCLEOTIDE SEQUENCE [LARGE SCALE GENOMIC DNA]</scope>
    <source>
        <strain evidence="6 7">DSM 15890</strain>
    </source>
</reference>
<organism evidence="6 7">
    <name type="scientific">Paenibacillus anaericanus</name>
    <dbReference type="NCBI Taxonomy" id="170367"/>
    <lineage>
        <taxon>Bacteria</taxon>
        <taxon>Bacillati</taxon>
        <taxon>Bacillota</taxon>
        <taxon>Bacilli</taxon>
        <taxon>Bacillales</taxon>
        <taxon>Paenibacillaceae</taxon>
        <taxon>Paenibacillus</taxon>
    </lineage>
</organism>
<dbReference type="InterPro" id="IPR014205">
    <property type="entry name" value="Spore_YtaF"/>
</dbReference>
<dbReference type="PANTHER" id="PTHR35529">
    <property type="entry name" value="MANGANESE EFFLUX PUMP MNTP-RELATED"/>
    <property type="match status" value="1"/>
</dbReference>
<evidence type="ECO:0000256" key="2">
    <source>
        <dbReference type="ARBA" id="ARBA00022692"/>
    </source>
</evidence>
<accession>A0A3S1BPU5</accession>
<evidence type="ECO:0000256" key="4">
    <source>
        <dbReference type="ARBA" id="ARBA00023136"/>
    </source>
</evidence>
<comment type="caution">
    <text evidence="6">The sequence shown here is derived from an EMBL/GenBank/DDBJ whole genome shotgun (WGS) entry which is preliminary data.</text>
</comment>
<proteinExistence type="predicted"/>
<dbReference type="EMBL" id="RZNY01000007">
    <property type="protein sequence ID" value="RUT46728.1"/>
    <property type="molecule type" value="Genomic_DNA"/>
</dbReference>
<feature type="transmembrane region" description="Helical" evidence="5">
    <location>
        <begin position="155"/>
        <end position="175"/>
    </location>
</feature>
<name>A0A3S1BPU5_9BACL</name>
<feature type="transmembrane region" description="Helical" evidence="5">
    <location>
        <begin position="40"/>
        <end position="61"/>
    </location>
</feature>
<dbReference type="NCBIfam" id="TIGR02840">
    <property type="entry name" value="spore_YtaF"/>
    <property type="match status" value="1"/>
</dbReference>
<dbReference type="RefSeq" id="WP_127192065.1">
    <property type="nucleotide sequence ID" value="NZ_RZNY01000007.1"/>
</dbReference>
<gene>
    <name evidence="6" type="primary">ytaF</name>
    <name evidence="6" type="ORF">EJP82_10850</name>
</gene>
<evidence type="ECO:0000313" key="6">
    <source>
        <dbReference type="EMBL" id="RUT46728.1"/>
    </source>
</evidence>
<dbReference type="AlphaFoldDB" id="A0A3S1BPU5"/>
<dbReference type="Proteomes" id="UP000279446">
    <property type="component" value="Unassembled WGS sequence"/>
</dbReference>
<keyword evidence="4 5" id="KW-0472">Membrane</keyword>
<dbReference type="PANTHER" id="PTHR35529:SF2">
    <property type="entry name" value="SPORULATION PROTEIN YTAF-RELATED"/>
    <property type="match status" value="1"/>
</dbReference>
<protein>
    <submittedName>
        <fullName evidence="6">Sporulation membrane protein YtaF</fullName>
    </submittedName>
</protein>
<feature type="transmembrane region" description="Helical" evidence="5">
    <location>
        <begin position="187"/>
        <end position="204"/>
    </location>
</feature>
<evidence type="ECO:0000313" key="7">
    <source>
        <dbReference type="Proteomes" id="UP000279446"/>
    </source>
</evidence>
<feature type="transmembrane region" description="Helical" evidence="5">
    <location>
        <begin position="67"/>
        <end position="86"/>
    </location>
</feature>
<evidence type="ECO:0000256" key="3">
    <source>
        <dbReference type="ARBA" id="ARBA00022989"/>
    </source>
</evidence>
<dbReference type="OrthoDB" id="1679205at2"/>
<feature type="transmembrane region" description="Helical" evidence="5">
    <location>
        <begin position="6"/>
        <end position="28"/>
    </location>
</feature>
<evidence type="ECO:0000256" key="1">
    <source>
        <dbReference type="ARBA" id="ARBA00022475"/>
    </source>
</evidence>
<feature type="transmembrane region" description="Helical" evidence="5">
    <location>
        <begin position="130"/>
        <end position="149"/>
    </location>
</feature>
<dbReference type="Gene3D" id="1.20.1250.20">
    <property type="entry name" value="MFS general substrate transporter like domains"/>
    <property type="match status" value="1"/>
</dbReference>
<dbReference type="InterPro" id="IPR036259">
    <property type="entry name" value="MFS_trans_sf"/>
</dbReference>
<dbReference type="Pfam" id="PF02659">
    <property type="entry name" value="Mntp"/>
    <property type="match status" value="1"/>
</dbReference>
<keyword evidence="2 5" id="KW-0812">Transmembrane</keyword>
<keyword evidence="7" id="KW-1185">Reference proteome</keyword>